<feature type="compositionally biased region" description="Basic and acidic residues" evidence="2">
    <location>
        <begin position="782"/>
        <end position="798"/>
    </location>
</feature>
<feature type="region of interest" description="Disordered" evidence="2">
    <location>
        <begin position="523"/>
        <end position="548"/>
    </location>
</feature>
<evidence type="ECO:0000256" key="2">
    <source>
        <dbReference type="SAM" id="MobiDB-lite"/>
    </source>
</evidence>
<evidence type="ECO:0000313" key="4">
    <source>
        <dbReference type="EMBL" id="EKD01232.1"/>
    </source>
</evidence>
<dbReference type="STRING" id="1220162.K1VP57"/>
<evidence type="ECO:0000313" key="5">
    <source>
        <dbReference type="Proteomes" id="UP000006757"/>
    </source>
</evidence>
<comment type="caution">
    <text evidence="4">The sequence shown here is derived from an EMBL/GenBank/DDBJ whole genome shotgun (WGS) entry which is preliminary data.</text>
</comment>
<feature type="region of interest" description="Disordered" evidence="2">
    <location>
        <begin position="216"/>
        <end position="254"/>
    </location>
</feature>
<keyword evidence="5" id="KW-1185">Reference proteome</keyword>
<sequence>MRLDYGAILFALATTAAAAPMTGHDNGQGGVQHEERFKLIGPKNPLYTPDGERTGTYLPPLNSHHLVTYRIASDQANSQDGIGPLMDLTDRPHDRLPPASGDRQHGKRTYLVPEVQTYRLDHGRLIMDEAHRVYDPKDGKSVPINERSYLVPDQTQGTYRLENGKLIKDEAHRVPDPQPVDGDADAHAKDAMREIMGIMDKHGKRLLMPDLRGPGLPIYDGPNHHVGYKPKPKGQPQPKPKGKPKPKPVSGPFLTWNKHEERSYLVPEVQTYRLDHGRLIMDEAHRVHNNPDPVDNPYNMTVKPLPHHKRESDVQLMDRTFFDPLARWWRFGSLRDKLAQHNQEKKNVKREANEQLEERKLHSRFALLPDIPLEHEVNPAWQRIPAQESGNQRHPKFDFGQIQMLRRHEGRAQIHGTYGISDEAVESPRLRTAPLGQLKHHHDDDKTALEERTYLIPGVRTYRLDHGRLIMDEAHRVPDSTPSLPQNQKRSNDDYGIAARRLAPWLQEQIIARAREQLLRDQGARHTQHGIPDKFDTYWKKGKRDGGLSQDELETLSNELESQLAKRLMLTPTRRPRPRPLSGWPNHGPKHPKLPVRNIWLPKSPRLLLVHENERKTDIQKSSHHTPFPFQAIKGKRDGGLSQGEEEELNSEIEALEARRFMLPPRPFLPPKWPSAGTHGVPGSVPGAEGTPHSDSHNGGKRPWGLSPAVMVKRDDTARVNSAIDEWAESAHTNPTAWADNAEKVLKAAFPGIRISRTDKPKDKRENGVPKATAPRPPKRILSPEECRIRQQQDEEMRAKHRYVKLPRLPSECGFLYKRDEDTADSTAEAGPKDGSERNSSPETAETSENDHEGSTGSTDSASGDDSAAVYASDSGSSSVTGSPLPTSTSSLASRPATTDDATKKAIDAVCALVKSLSSGSQSNGQIKGLASLCEKLQDGSASTTSTGSASSHITSSAESGSDSTSTSSGFDGSSTSGASSASGSTSGSSSASDSSSTSTADDASHTDEE</sequence>
<proteinExistence type="predicted"/>
<feature type="region of interest" description="Disordered" evidence="2">
    <location>
        <begin position="752"/>
        <end position="805"/>
    </location>
</feature>
<feature type="compositionally biased region" description="Polar residues" evidence="2">
    <location>
        <begin position="838"/>
        <end position="847"/>
    </location>
</feature>
<evidence type="ECO:0000256" key="1">
    <source>
        <dbReference type="SAM" id="Coils"/>
    </source>
</evidence>
<gene>
    <name evidence="4" type="ORF">A1Q2_04457</name>
</gene>
<feature type="signal peptide" evidence="3">
    <location>
        <begin position="1"/>
        <end position="18"/>
    </location>
</feature>
<name>K1VP57_TRIAC</name>
<feature type="region of interest" description="Disordered" evidence="2">
    <location>
        <begin position="817"/>
        <end position="903"/>
    </location>
</feature>
<dbReference type="AlphaFoldDB" id="K1VP57"/>
<feature type="compositionally biased region" description="Basic and acidic residues" evidence="2">
    <location>
        <begin position="756"/>
        <end position="768"/>
    </location>
</feature>
<evidence type="ECO:0000256" key="3">
    <source>
        <dbReference type="SAM" id="SignalP"/>
    </source>
</evidence>
<dbReference type="Proteomes" id="UP000006757">
    <property type="component" value="Unassembled WGS sequence"/>
</dbReference>
<feature type="coiled-coil region" evidence="1">
    <location>
        <begin position="331"/>
        <end position="359"/>
    </location>
</feature>
<keyword evidence="3" id="KW-0732">Signal</keyword>
<protein>
    <submittedName>
        <fullName evidence="4">Uncharacterized protein</fullName>
    </submittedName>
</protein>
<feature type="region of interest" description="Disordered" evidence="2">
    <location>
        <begin position="937"/>
        <end position="1010"/>
    </location>
</feature>
<reference evidence="4 5" key="1">
    <citation type="journal article" date="2012" name="Eukaryot. Cell">
        <title>Genome sequence of the Trichosporon asahii environmental strain CBS 8904.</title>
        <authorList>
            <person name="Yang R.Y."/>
            <person name="Li H.T."/>
            <person name="Zhu H."/>
            <person name="Zhou G.P."/>
            <person name="Wang M."/>
            <person name="Wang L."/>
        </authorList>
    </citation>
    <scope>NUCLEOTIDE SEQUENCE [LARGE SCALE GENOMIC DNA]</scope>
    <source>
        <strain evidence="4 5">CBS 8904</strain>
    </source>
</reference>
<feature type="region of interest" description="Disordered" evidence="2">
    <location>
        <begin position="675"/>
        <end position="707"/>
    </location>
</feature>
<feature type="compositionally biased region" description="Low complexity" evidence="2">
    <location>
        <begin position="855"/>
        <end position="894"/>
    </location>
</feature>
<dbReference type="EMBL" id="AMBO01000323">
    <property type="protein sequence ID" value="EKD01232.1"/>
    <property type="molecule type" value="Genomic_DNA"/>
</dbReference>
<feature type="compositionally biased region" description="Low complexity" evidence="2">
    <location>
        <begin position="940"/>
        <end position="1002"/>
    </location>
</feature>
<dbReference type="InParanoid" id="K1VP57"/>
<keyword evidence="1" id="KW-0175">Coiled coil</keyword>
<feature type="chain" id="PRO_5003853953" evidence="3">
    <location>
        <begin position="19"/>
        <end position="1010"/>
    </location>
</feature>
<dbReference type="HOGENOM" id="CLU_298797_0_0_1"/>
<organism evidence="4 5">
    <name type="scientific">Trichosporon asahii var. asahii (strain CBS 8904)</name>
    <name type="common">Yeast</name>
    <dbReference type="NCBI Taxonomy" id="1220162"/>
    <lineage>
        <taxon>Eukaryota</taxon>
        <taxon>Fungi</taxon>
        <taxon>Dikarya</taxon>
        <taxon>Basidiomycota</taxon>
        <taxon>Agaricomycotina</taxon>
        <taxon>Tremellomycetes</taxon>
        <taxon>Trichosporonales</taxon>
        <taxon>Trichosporonaceae</taxon>
        <taxon>Trichosporon</taxon>
    </lineage>
</organism>
<accession>K1VP57</accession>